<dbReference type="EMBL" id="MN956836">
    <property type="protein sequence ID" value="QTX14726.1"/>
    <property type="molecule type" value="Genomic_DNA"/>
</dbReference>
<name>A0A8B0SU27_KLEPN</name>
<evidence type="ECO:0000313" key="1">
    <source>
        <dbReference type="EMBL" id="QTX14726.1"/>
    </source>
</evidence>
<organism evidence="1">
    <name type="scientific">Klebsiella pneumoniae</name>
    <dbReference type="NCBI Taxonomy" id="573"/>
    <lineage>
        <taxon>Bacteria</taxon>
        <taxon>Pseudomonadati</taxon>
        <taxon>Pseudomonadota</taxon>
        <taxon>Gammaproteobacteria</taxon>
        <taxon>Enterobacterales</taxon>
        <taxon>Enterobacteriaceae</taxon>
        <taxon>Klebsiella/Raoultella group</taxon>
        <taxon>Klebsiella</taxon>
        <taxon>Klebsiella pneumoniae complex</taxon>
    </lineage>
</organism>
<geneLocation type="plasmid" evidence="1">
    <name>p17-15-vir-like</name>
</geneLocation>
<reference evidence="1" key="1">
    <citation type="submission" date="2020-01" db="EMBL/GenBank/DDBJ databases">
        <authorList>
            <person name="Qin S."/>
        </authorList>
    </citation>
    <scope>NUCLEOTIDE SEQUENCE</scope>
    <source>
        <strain evidence="1">CVir17-16-YZ6g</strain>
        <plasmid evidence="1">p17-15-vir-like</plasmid>
    </source>
</reference>
<accession>A0A8B0SU27</accession>
<sequence length="55" mass="6531">MFDEGIKGLSWFSLLKKIKMGWFFCSNTIFCPKVRPVFSVLMRLMTMFFCRPQGE</sequence>
<proteinExistence type="predicted"/>
<protein>
    <submittedName>
        <fullName evidence="1">Uncharacterized protein</fullName>
    </submittedName>
</protein>
<keyword evidence="1" id="KW-0614">Plasmid</keyword>
<dbReference type="AlphaFoldDB" id="A0A8B0SU27"/>